<evidence type="ECO:0000313" key="1">
    <source>
        <dbReference type="EMBL" id="KAI9161001.1"/>
    </source>
</evidence>
<protein>
    <submittedName>
        <fullName evidence="1">Uncharacterized protein</fullName>
    </submittedName>
</protein>
<dbReference type="EMBL" id="JAJSOW010000106">
    <property type="protein sequence ID" value="KAI9161001.1"/>
    <property type="molecule type" value="Genomic_DNA"/>
</dbReference>
<accession>A0AAD5IEP2</accession>
<sequence length="70" mass="8465">MATKFDEEQRMVLERDVDDVAKKTKRNLVQRVNQISYGKKLRNHLPSKKIFQRLNWISYSKKRSSPTWKN</sequence>
<organism evidence="1 2">
    <name type="scientific">Acer negundo</name>
    <name type="common">Box elder</name>
    <dbReference type="NCBI Taxonomy" id="4023"/>
    <lineage>
        <taxon>Eukaryota</taxon>
        <taxon>Viridiplantae</taxon>
        <taxon>Streptophyta</taxon>
        <taxon>Embryophyta</taxon>
        <taxon>Tracheophyta</taxon>
        <taxon>Spermatophyta</taxon>
        <taxon>Magnoliopsida</taxon>
        <taxon>eudicotyledons</taxon>
        <taxon>Gunneridae</taxon>
        <taxon>Pentapetalae</taxon>
        <taxon>rosids</taxon>
        <taxon>malvids</taxon>
        <taxon>Sapindales</taxon>
        <taxon>Sapindaceae</taxon>
        <taxon>Hippocastanoideae</taxon>
        <taxon>Acereae</taxon>
        <taxon>Acer</taxon>
    </lineage>
</organism>
<reference evidence="1" key="1">
    <citation type="journal article" date="2022" name="Plant J.">
        <title>Strategies of tolerance reflected in two North American maple genomes.</title>
        <authorList>
            <person name="McEvoy S.L."/>
            <person name="Sezen U.U."/>
            <person name="Trouern-Trend A."/>
            <person name="McMahon S.M."/>
            <person name="Schaberg P.G."/>
            <person name="Yang J."/>
            <person name="Wegrzyn J.L."/>
            <person name="Swenson N.G."/>
        </authorList>
    </citation>
    <scope>NUCLEOTIDE SEQUENCE</scope>
    <source>
        <strain evidence="1">91603</strain>
    </source>
</reference>
<proteinExistence type="predicted"/>
<evidence type="ECO:0000313" key="2">
    <source>
        <dbReference type="Proteomes" id="UP001064489"/>
    </source>
</evidence>
<reference evidence="1" key="2">
    <citation type="submission" date="2023-02" db="EMBL/GenBank/DDBJ databases">
        <authorList>
            <person name="Swenson N.G."/>
            <person name="Wegrzyn J.L."/>
            <person name="Mcevoy S.L."/>
        </authorList>
    </citation>
    <scope>NUCLEOTIDE SEQUENCE</scope>
    <source>
        <strain evidence="1">91603</strain>
        <tissue evidence="1">Leaf</tissue>
    </source>
</reference>
<dbReference type="Proteomes" id="UP001064489">
    <property type="component" value="Chromosome 2"/>
</dbReference>
<gene>
    <name evidence="1" type="ORF">LWI28_013558</name>
</gene>
<comment type="caution">
    <text evidence="1">The sequence shown here is derived from an EMBL/GenBank/DDBJ whole genome shotgun (WGS) entry which is preliminary data.</text>
</comment>
<name>A0AAD5IEP2_ACENE</name>
<keyword evidence="2" id="KW-1185">Reference proteome</keyword>
<dbReference type="AlphaFoldDB" id="A0AAD5IEP2"/>